<dbReference type="RefSeq" id="WP_129356208.1">
    <property type="nucleotide sequence ID" value="NZ_CP026542.1"/>
</dbReference>
<protein>
    <submittedName>
        <fullName evidence="1">Uncharacterized protein</fullName>
    </submittedName>
</protein>
<dbReference type="GeneID" id="39472128"/>
<evidence type="ECO:0000313" key="1">
    <source>
        <dbReference type="EMBL" id="QAZ69684.1"/>
    </source>
</evidence>
<dbReference type="AlphaFoldDB" id="A0A4P6HSK2"/>
<dbReference type="EMBL" id="CP026542">
    <property type="protein sequence ID" value="QAZ69684.1"/>
    <property type="molecule type" value="Genomic_DNA"/>
</dbReference>
<reference evidence="1 2" key="1">
    <citation type="submission" date="2018-02" db="EMBL/GenBank/DDBJ databases">
        <title>Genome sequence of Desulfovibrio carbinolicus DSM 3852.</title>
        <authorList>
            <person name="Wilbanks E."/>
            <person name="Skennerton C.T."/>
            <person name="Orphan V.J."/>
        </authorList>
    </citation>
    <scope>NUCLEOTIDE SEQUENCE [LARGE SCALE GENOMIC DNA]</scope>
    <source>
        <strain evidence="1 2">DSM 3852</strain>
        <plasmid evidence="2">pdcar5</plasmid>
    </source>
</reference>
<organism evidence="1 2">
    <name type="scientific">Solidesulfovibrio carbinolicus</name>
    <dbReference type="NCBI Taxonomy" id="296842"/>
    <lineage>
        <taxon>Bacteria</taxon>
        <taxon>Pseudomonadati</taxon>
        <taxon>Thermodesulfobacteriota</taxon>
        <taxon>Desulfovibrionia</taxon>
        <taxon>Desulfovibrionales</taxon>
        <taxon>Desulfovibrionaceae</taxon>
        <taxon>Solidesulfovibrio</taxon>
    </lineage>
</organism>
<proteinExistence type="predicted"/>
<name>A0A4P6HSK2_9BACT</name>
<keyword evidence="1" id="KW-0614">Plasmid</keyword>
<accession>A0A4P6HSK2</accession>
<sequence>MSKDKKFYRGSVNSYDSREMVDKAVSRVTAMPLEEAIDETGLTSKQLRERYHCFNVDGQTYVQL</sequence>
<dbReference type="Proteomes" id="UP000293296">
    <property type="component" value="Plasmid pDCAR5"/>
</dbReference>
<keyword evidence="2" id="KW-1185">Reference proteome</keyword>
<evidence type="ECO:0000313" key="2">
    <source>
        <dbReference type="Proteomes" id="UP000293296"/>
    </source>
</evidence>
<geneLocation type="plasmid" evidence="2">
    <name>pdcar5</name>
</geneLocation>
<dbReference type="KEGG" id="dcb:C3Y92_20625"/>
<gene>
    <name evidence="1" type="ORF">C3Y92_20625</name>
</gene>